<dbReference type="KEGG" id="eus:EUTSA_v10029300mg"/>
<keyword evidence="2" id="KW-1185">Reference proteome</keyword>
<reference evidence="1 2" key="1">
    <citation type="journal article" date="2013" name="Front. Plant Sci.">
        <title>The Reference Genome of the Halophytic Plant Eutrema salsugineum.</title>
        <authorList>
            <person name="Yang R."/>
            <person name="Jarvis D.E."/>
            <person name="Chen H."/>
            <person name="Beilstein M.A."/>
            <person name="Grimwood J."/>
            <person name="Jenkins J."/>
            <person name="Shu S."/>
            <person name="Prochnik S."/>
            <person name="Xin M."/>
            <person name="Ma C."/>
            <person name="Schmutz J."/>
            <person name="Wing R.A."/>
            <person name="Mitchell-Olds T."/>
            <person name="Schumaker K.S."/>
            <person name="Wang X."/>
        </authorList>
    </citation>
    <scope>NUCLEOTIDE SEQUENCE [LARGE SCALE GENOMIC DNA]</scope>
</reference>
<evidence type="ECO:0008006" key="3">
    <source>
        <dbReference type="Google" id="ProtNLM"/>
    </source>
</evidence>
<gene>
    <name evidence="1" type="ORF">EUTSA_v10029300mg</name>
</gene>
<dbReference type="AlphaFoldDB" id="V4N0R1"/>
<protein>
    <recommendedName>
        <fullName evidence="3">Reverse transcriptase Ty1/copia-type domain-containing protein</fullName>
    </recommendedName>
</protein>
<accession>V4N0R1</accession>
<dbReference type="Proteomes" id="UP000030689">
    <property type="component" value="Unassembled WGS sequence"/>
</dbReference>
<dbReference type="Pfam" id="PF14223">
    <property type="entry name" value="Retrotran_gag_2"/>
    <property type="match status" value="1"/>
</dbReference>
<dbReference type="EMBL" id="KI517537">
    <property type="protein sequence ID" value="ESQ38591.1"/>
    <property type="molecule type" value="Genomic_DNA"/>
</dbReference>
<dbReference type="Gramene" id="ESQ38591">
    <property type="protein sequence ID" value="ESQ38591"/>
    <property type="gene ID" value="EUTSA_v10029300mg"/>
</dbReference>
<dbReference type="OMA" id="IMFRRES"/>
<sequence>MKKVLLKKKPDKLKKDDWADMQDQAVSTIQLCLSDDITNQVMNITTCMEMWDKLEKMYMSKSLSSKLYLKQKLYGLKMVETGNLIAHVNKFNQIIGHLGRVDVKIEDKAMILLCSLPPQF</sequence>
<evidence type="ECO:0000313" key="1">
    <source>
        <dbReference type="EMBL" id="ESQ38591.1"/>
    </source>
</evidence>
<dbReference type="eggNOG" id="KOG0017">
    <property type="taxonomic scope" value="Eukaryota"/>
</dbReference>
<proteinExistence type="predicted"/>
<evidence type="ECO:0000313" key="2">
    <source>
        <dbReference type="Proteomes" id="UP000030689"/>
    </source>
</evidence>
<name>V4N0R1_EUTSA</name>
<organism evidence="1 2">
    <name type="scientific">Eutrema salsugineum</name>
    <name type="common">Saltwater cress</name>
    <name type="synonym">Sisymbrium salsugineum</name>
    <dbReference type="NCBI Taxonomy" id="72664"/>
    <lineage>
        <taxon>Eukaryota</taxon>
        <taxon>Viridiplantae</taxon>
        <taxon>Streptophyta</taxon>
        <taxon>Embryophyta</taxon>
        <taxon>Tracheophyta</taxon>
        <taxon>Spermatophyta</taxon>
        <taxon>Magnoliopsida</taxon>
        <taxon>eudicotyledons</taxon>
        <taxon>Gunneridae</taxon>
        <taxon>Pentapetalae</taxon>
        <taxon>rosids</taxon>
        <taxon>malvids</taxon>
        <taxon>Brassicales</taxon>
        <taxon>Brassicaceae</taxon>
        <taxon>Eutremeae</taxon>
        <taxon>Eutrema</taxon>
    </lineage>
</organism>